<dbReference type="Gene3D" id="3.40.50.10600">
    <property type="entry name" value="SpoIIaa-like domains"/>
    <property type="match status" value="1"/>
</dbReference>
<organism evidence="1 2">
    <name type="scientific">Citreimonas salinaria</name>
    <dbReference type="NCBI Taxonomy" id="321339"/>
    <lineage>
        <taxon>Bacteria</taxon>
        <taxon>Pseudomonadati</taxon>
        <taxon>Pseudomonadota</taxon>
        <taxon>Alphaproteobacteria</taxon>
        <taxon>Rhodobacterales</taxon>
        <taxon>Roseobacteraceae</taxon>
        <taxon>Citreimonas</taxon>
    </lineage>
</organism>
<reference evidence="1 2" key="1">
    <citation type="submission" date="2016-10" db="EMBL/GenBank/DDBJ databases">
        <authorList>
            <person name="de Groot N.N."/>
        </authorList>
    </citation>
    <scope>NUCLEOTIDE SEQUENCE [LARGE SCALE GENOMIC DNA]</scope>
    <source>
        <strain evidence="1 2">DSM 26880</strain>
    </source>
</reference>
<gene>
    <name evidence="1" type="ORF">SAMN05444340_12724</name>
</gene>
<dbReference type="InterPro" id="IPR036513">
    <property type="entry name" value="STAS_dom_sf"/>
</dbReference>
<protein>
    <submittedName>
        <fullName evidence="1">SpoIIAA-like</fullName>
    </submittedName>
</protein>
<dbReference type="RefSeq" id="WP_089886207.1">
    <property type="nucleotide sequence ID" value="NZ_FNPF01000027.1"/>
</dbReference>
<dbReference type="Proteomes" id="UP000199286">
    <property type="component" value="Unassembled WGS sequence"/>
</dbReference>
<sequence>MFRETLEDHDDVIGIACEGKLTEDDMKRIHALLHETLAAAGQPGMVIDLTGFDGFESPSALREDVRMETAHRNDFSRIAVIGDRKWIEWGTSLAKALTRSEMQWFEPHDRNQATDWAGGG</sequence>
<dbReference type="SUPFAM" id="SSF52091">
    <property type="entry name" value="SpoIIaa-like"/>
    <property type="match status" value="1"/>
</dbReference>
<dbReference type="Pfam" id="PF11964">
    <property type="entry name" value="SpoIIAA-like"/>
    <property type="match status" value="1"/>
</dbReference>
<name>A0A1H3NNG1_9RHOB</name>
<keyword evidence="2" id="KW-1185">Reference proteome</keyword>
<evidence type="ECO:0000313" key="1">
    <source>
        <dbReference type="EMBL" id="SDY90442.1"/>
    </source>
</evidence>
<proteinExistence type="predicted"/>
<dbReference type="InterPro" id="IPR038396">
    <property type="entry name" value="SpoIIAA-like_sf"/>
</dbReference>
<dbReference type="OrthoDB" id="555504at2"/>
<dbReference type="EMBL" id="FNPF01000027">
    <property type="protein sequence ID" value="SDY90442.1"/>
    <property type="molecule type" value="Genomic_DNA"/>
</dbReference>
<evidence type="ECO:0000313" key="2">
    <source>
        <dbReference type="Proteomes" id="UP000199286"/>
    </source>
</evidence>
<dbReference type="STRING" id="321339.SAMN05444340_12724"/>
<dbReference type="InterPro" id="IPR021866">
    <property type="entry name" value="SpoIIAA-like"/>
</dbReference>
<dbReference type="AlphaFoldDB" id="A0A1H3NNG1"/>
<accession>A0A1H3NNG1</accession>